<accession>A0A1Q2L023</accession>
<evidence type="ECO:0000256" key="2">
    <source>
        <dbReference type="ARBA" id="ARBA00022618"/>
    </source>
</evidence>
<evidence type="ECO:0000256" key="4">
    <source>
        <dbReference type="ARBA" id="ARBA00022989"/>
    </source>
</evidence>
<name>A0A1Q2L023_9BACL</name>
<keyword evidence="2 7" id="KW-0132">Cell division</keyword>
<feature type="coiled-coil region" evidence="9">
    <location>
        <begin position="60"/>
        <end position="87"/>
    </location>
</feature>
<dbReference type="OrthoDB" id="14664at2"/>
<dbReference type="RefSeq" id="WP_077589697.1">
    <property type="nucleotide sequence ID" value="NZ_CP019640.1"/>
</dbReference>
<evidence type="ECO:0000256" key="6">
    <source>
        <dbReference type="ARBA" id="ARBA00023306"/>
    </source>
</evidence>
<dbReference type="GO" id="GO:0043093">
    <property type="term" value="P:FtsZ-dependent cytokinesis"/>
    <property type="evidence" value="ECO:0007669"/>
    <property type="project" value="UniProtKB-UniRule"/>
</dbReference>
<comment type="similarity">
    <text evidence="7">Belongs to the FtsL family.</text>
</comment>
<evidence type="ECO:0000313" key="11">
    <source>
        <dbReference type="Proteomes" id="UP000188184"/>
    </source>
</evidence>
<keyword evidence="3 7" id="KW-0812">Transmembrane</keyword>
<dbReference type="KEGG" id="pmar:B0X71_12360"/>
<organism evidence="10 11">
    <name type="scientific">Planococcus lenghuensis</name>
    <dbReference type="NCBI Taxonomy" id="2213202"/>
    <lineage>
        <taxon>Bacteria</taxon>
        <taxon>Bacillati</taxon>
        <taxon>Bacillota</taxon>
        <taxon>Bacilli</taxon>
        <taxon>Bacillales</taxon>
        <taxon>Caryophanaceae</taxon>
        <taxon>Planococcus</taxon>
    </lineage>
</organism>
<keyword evidence="4 7" id="KW-1133">Transmembrane helix</keyword>
<protein>
    <recommendedName>
        <fullName evidence="7 8">Cell division protein FtsL</fullName>
    </recommendedName>
</protein>
<dbReference type="InterPro" id="IPR007060">
    <property type="entry name" value="FtsL/DivIC"/>
</dbReference>
<evidence type="ECO:0000256" key="8">
    <source>
        <dbReference type="NCBIfam" id="TIGR02209"/>
    </source>
</evidence>
<evidence type="ECO:0000256" key="1">
    <source>
        <dbReference type="ARBA" id="ARBA00022475"/>
    </source>
</evidence>
<dbReference type="Proteomes" id="UP000188184">
    <property type="component" value="Chromosome"/>
</dbReference>
<dbReference type="GO" id="GO:0005886">
    <property type="term" value="C:plasma membrane"/>
    <property type="evidence" value="ECO:0007669"/>
    <property type="project" value="UniProtKB-SubCell"/>
</dbReference>
<dbReference type="GO" id="GO:0032153">
    <property type="term" value="C:cell division site"/>
    <property type="evidence" value="ECO:0007669"/>
    <property type="project" value="UniProtKB-UniRule"/>
</dbReference>
<dbReference type="HAMAP" id="MF_00910">
    <property type="entry name" value="FtsL"/>
    <property type="match status" value="1"/>
</dbReference>
<dbReference type="InterPro" id="IPR011922">
    <property type="entry name" value="Cell_div_FtsL"/>
</dbReference>
<keyword evidence="9" id="KW-0175">Coiled coil</keyword>
<feature type="transmembrane region" description="Helical" evidence="7">
    <location>
        <begin position="37"/>
        <end position="54"/>
    </location>
</feature>
<dbReference type="AlphaFoldDB" id="A0A1Q2L023"/>
<dbReference type="NCBIfam" id="TIGR02209">
    <property type="entry name" value="ftsL_broad"/>
    <property type="match status" value="1"/>
</dbReference>
<keyword evidence="6 7" id="KW-0131">Cell cycle</keyword>
<reference evidence="10 11" key="1">
    <citation type="submission" date="2017-02" db="EMBL/GenBank/DDBJ databases">
        <title>The complete genomic sequence of a novel cold adapted crude oil-degrading bacterium Planococcus qaidamina Y42.</title>
        <authorList>
            <person name="Yang R."/>
        </authorList>
    </citation>
    <scope>NUCLEOTIDE SEQUENCE [LARGE SCALE GENOMIC DNA]</scope>
    <source>
        <strain evidence="10 11">Y42</strain>
    </source>
</reference>
<evidence type="ECO:0000256" key="9">
    <source>
        <dbReference type="SAM" id="Coils"/>
    </source>
</evidence>
<evidence type="ECO:0000256" key="5">
    <source>
        <dbReference type="ARBA" id="ARBA00023136"/>
    </source>
</evidence>
<dbReference type="EMBL" id="CP019640">
    <property type="protein sequence ID" value="AQQ53799.1"/>
    <property type="molecule type" value="Genomic_DNA"/>
</dbReference>
<keyword evidence="11" id="KW-1185">Reference proteome</keyword>
<comment type="function">
    <text evidence="7">Essential cell division protein.</text>
</comment>
<evidence type="ECO:0000256" key="3">
    <source>
        <dbReference type="ARBA" id="ARBA00022692"/>
    </source>
</evidence>
<gene>
    <name evidence="7" type="primary">ftsL</name>
    <name evidence="10" type="ORF">B0X71_12360</name>
</gene>
<sequence length="119" mass="13596">MALHAKQQSHIRQPLPQETPVRLPARRKKLITKGEKILYVSFLAMFIFSSILIIQNESSIRAAAQEIQMIEQSVEEVQKQNSDLSVQISELSTYEHIWSEAKSQGLKLNEQNVKVVPVQ</sequence>
<evidence type="ECO:0000256" key="7">
    <source>
        <dbReference type="HAMAP-Rule" id="MF_00910"/>
    </source>
</evidence>
<dbReference type="Pfam" id="PF04977">
    <property type="entry name" value="DivIC"/>
    <property type="match status" value="1"/>
</dbReference>
<keyword evidence="1 7" id="KW-1003">Cell membrane</keyword>
<keyword evidence="5 7" id="KW-0472">Membrane</keyword>
<comment type="subcellular location">
    <subcellularLocation>
        <location evidence="7">Cell membrane</location>
        <topology evidence="7">Single-pass type II membrane protein</topology>
    </subcellularLocation>
    <text evidence="7">Localizes to the division septum where it forms a ring structure.</text>
</comment>
<proteinExistence type="inferred from homology"/>
<evidence type="ECO:0000313" key="10">
    <source>
        <dbReference type="EMBL" id="AQQ53799.1"/>
    </source>
</evidence>